<feature type="transmembrane region" description="Helical" evidence="6">
    <location>
        <begin position="231"/>
        <end position="249"/>
    </location>
</feature>
<dbReference type="InterPro" id="IPR024320">
    <property type="entry name" value="LPG_synthase_C"/>
</dbReference>
<dbReference type="Pfam" id="PF09924">
    <property type="entry name" value="LPG_synthase_C"/>
    <property type="match status" value="1"/>
</dbReference>
<keyword evidence="5 6" id="KW-0472">Membrane</keyword>
<dbReference type="Proteomes" id="UP000290624">
    <property type="component" value="Unassembled WGS sequence"/>
</dbReference>
<evidence type="ECO:0000313" key="9">
    <source>
        <dbReference type="Proteomes" id="UP000290624"/>
    </source>
</evidence>
<feature type="transmembrane region" description="Helical" evidence="6">
    <location>
        <begin position="198"/>
        <end position="219"/>
    </location>
</feature>
<feature type="domain" description="Phosphatidylglycerol lysyltransferase C-terminal" evidence="7">
    <location>
        <begin position="345"/>
        <end position="630"/>
    </location>
</feature>
<evidence type="ECO:0000313" key="8">
    <source>
        <dbReference type="EMBL" id="RXW32650.1"/>
    </source>
</evidence>
<evidence type="ECO:0000256" key="5">
    <source>
        <dbReference type="ARBA" id="ARBA00023136"/>
    </source>
</evidence>
<comment type="caution">
    <text evidence="8">The sequence shown here is derived from an EMBL/GenBank/DDBJ whole genome shotgun (WGS) entry which is preliminary data.</text>
</comment>
<feature type="transmembrane region" description="Helical" evidence="6">
    <location>
        <begin position="256"/>
        <end position="276"/>
    </location>
</feature>
<keyword evidence="2" id="KW-1003">Cell membrane</keyword>
<dbReference type="GO" id="GO:0055091">
    <property type="term" value="P:phospholipid homeostasis"/>
    <property type="evidence" value="ECO:0007669"/>
    <property type="project" value="TreeGrafter"/>
</dbReference>
<dbReference type="PANTHER" id="PTHR34697">
    <property type="entry name" value="PHOSPHATIDYLGLYCEROL LYSYLTRANSFERASE"/>
    <property type="match status" value="1"/>
</dbReference>
<keyword evidence="9" id="KW-1185">Reference proteome</keyword>
<organism evidence="8 9">
    <name type="scientific">Propioniciclava flava</name>
    <dbReference type="NCBI Taxonomy" id="2072026"/>
    <lineage>
        <taxon>Bacteria</taxon>
        <taxon>Bacillati</taxon>
        <taxon>Actinomycetota</taxon>
        <taxon>Actinomycetes</taxon>
        <taxon>Propionibacteriales</taxon>
        <taxon>Propionibacteriaceae</taxon>
        <taxon>Propioniciclava</taxon>
    </lineage>
</organism>
<feature type="transmembrane region" description="Helical" evidence="6">
    <location>
        <begin position="114"/>
        <end position="132"/>
    </location>
</feature>
<feature type="transmembrane region" description="Helical" evidence="6">
    <location>
        <begin position="296"/>
        <end position="316"/>
    </location>
</feature>
<evidence type="ECO:0000256" key="3">
    <source>
        <dbReference type="ARBA" id="ARBA00022692"/>
    </source>
</evidence>
<keyword evidence="3 6" id="KW-0812">Transmembrane</keyword>
<dbReference type="PANTHER" id="PTHR34697:SF2">
    <property type="entry name" value="PHOSPHATIDYLGLYCEROL LYSYLTRANSFERASE"/>
    <property type="match status" value="1"/>
</dbReference>
<comment type="subcellular location">
    <subcellularLocation>
        <location evidence="1">Cell membrane</location>
        <topology evidence="1">Multi-pass membrane protein</topology>
    </subcellularLocation>
</comment>
<accession>A0A4Q2EGH7</accession>
<evidence type="ECO:0000256" key="6">
    <source>
        <dbReference type="SAM" id="Phobius"/>
    </source>
</evidence>
<dbReference type="EMBL" id="PPCV01000003">
    <property type="protein sequence ID" value="RXW32650.1"/>
    <property type="molecule type" value="Genomic_DNA"/>
</dbReference>
<evidence type="ECO:0000256" key="2">
    <source>
        <dbReference type="ARBA" id="ARBA00022475"/>
    </source>
</evidence>
<protein>
    <recommendedName>
        <fullName evidence="7">Phosphatidylglycerol lysyltransferase C-terminal domain-containing protein</fullName>
    </recommendedName>
</protein>
<reference evidence="8 9" key="1">
    <citation type="submission" date="2018-01" db="EMBL/GenBank/DDBJ databases">
        <title>Lactibacter flavus gen. nov., sp. nov., a novel bacterium of the family Propionibacteriaceae isolated from raw milk and dairy products.</title>
        <authorList>
            <person name="Wenning M."/>
            <person name="Breitenwieser F."/>
            <person name="Huptas C."/>
            <person name="von Neubeck M."/>
            <person name="Busse H.-J."/>
            <person name="Scherer S."/>
        </authorList>
    </citation>
    <scope>NUCLEOTIDE SEQUENCE [LARGE SCALE GENOMIC DNA]</scope>
    <source>
        <strain evidence="8 9">VG341</strain>
    </source>
</reference>
<name>A0A4Q2EGH7_9ACTN</name>
<dbReference type="GO" id="GO:0005886">
    <property type="term" value="C:plasma membrane"/>
    <property type="evidence" value="ECO:0007669"/>
    <property type="project" value="UniProtKB-SubCell"/>
</dbReference>
<dbReference type="AlphaFoldDB" id="A0A4Q2EGH7"/>
<proteinExistence type="predicted"/>
<dbReference type="OrthoDB" id="9801152at2"/>
<feature type="transmembrane region" description="Helical" evidence="6">
    <location>
        <begin position="139"/>
        <end position="158"/>
    </location>
</feature>
<feature type="transmembrane region" description="Helical" evidence="6">
    <location>
        <begin position="79"/>
        <end position="102"/>
    </location>
</feature>
<feature type="transmembrane region" description="Helical" evidence="6">
    <location>
        <begin position="164"/>
        <end position="186"/>
    </location>
</feature>
<evidence type="ECO:0000259" key="7">
    <source>
        <dbReference type="Pfam" id="PF09924"/>
    </source>
</evidence>
<evidence type="ECO:0000256" key="4">
    <source>
        <dbReference type="ARBA" id="ARBA00022989"/>
    </source>
</evidence>
<gene>
    <name evidence="8" type="ORF">C1706_05745</name>
</gene>
<dbReference type="InterPro" id="IPR051211">
    <property type="entry name" value="PG_lysyltransferase"/>
</dbReference>
<feature type="transmembrane region" description="Helical" evidence="6">
    <location>
        <begin position="52"/>
        <end position="72"/>
    </location>
</feature>
<dbReference type="GO" id="GO:0016755">
    <property type="term" value="F:aminoacyltransferase activity"/>
    <property type="evidence" value="ECO:0007669"/>
    <property type="project" value="TreeGrafter"/>
</dbReference>
<evidence type="ECO:0000256" key="1">
    <source>
        <dbReference type="ARBA" id="ARBA00004651"/>
    </source>
</evidence>
<sequence>MRWTRAMRTVSTRLVSALMQFPLSLTLGMAALGAAIARFAWAGEVEFAGPQFSVVSWLFLIGSVIAAEHLVGTRWALSIAAATTAGGVVLAWAILSGLAALGEPMSEEALTYQAWTPSVTSAALLMAVSGHLRPASRRTMRWIVGTLVLALLLTNGHASDVSRAVASLLGLVAGTIGLGAVTVVGWRPSVQARWRGTLSAVMIVLASALALASVAPNATGPLVWPSITVDPSFAPIAAALLAVSAVLVARGRALGIMIGGAVLGAIACVALMVLVILPLLDGGIVWTGLSTDESEWQLIALLSAGVPAVATLLLALGARAVLQRRAPAPTEADRNRLEEVLHACGDGTFAHMATWRGNSFWFGEDGDAVAYRVRDGVAFTVGDPISQHPASTVRAFAAFCDAGGWTPAFYSVHDEAADALQDAGWARLPVGTDTIIDVPEFSLKGRARQDLRTAVNRAGREGVTALWTSYAEVTPEVRSQIDALCSGWADGRRLPEMGFTLGGLHELQDAEVRLMLAIDADHRVHVVTSWLPRYREGTLVGWTLDVMRREPKAMPGAMEFTIISTVHQAAEDGLATVSLSGTPLAAHDGDTSGRLFQHMKHVFEPAYGFASLERFKGKFGARHEALWMCYPQPMQLGRIAPALLRTYMPSLRLSSALRAVRSLN</sequence>
<keyword evidence="4 6" id="KW-1133">Transmembrane helix</keyword>